<dbReference type="SUPFAM" id="SSF52833">
    <property type="entry name" value="Thioredoxin-like"/>
    <property type="match status" value="1"/>
</dbReference>
<dbReference type="InterPro" id="IPR010987">
    <property type="entry name" value="Glutathione-S-Trfase_C-like"/>
</dbReference>
<evidence type="ECO:0000259" key="2">
    <source>
        <dbReference type="PROSITE" id="PS50405"/>
    </source>
</evidence>
<dbReference type="PANTHER" id="PTHR44750">
    <property type="entry name" value="GLUTATHIONE S-TRANSFERASE T1-RELATED"/>
    <property type="match status" value="1"/>
</dbReference>
<dbReference type="SFLD" id="SFLDS00019">
    <property type="entry name" value="Glutathione_Transferase_(cytos"/>
    <property type="match status" value="1"/>
</dbReference>
<dbReference type="EMBL" id="JALJOT010000018">
    <property type="protein sequence ID" value="KAK9901333.1"/>
    <property type="molecule type" value="Genomic_DNA"/>
</dbReference>
<evidence type="ECO:0008006" key="5">
    <source>
        <dbReference type="Google" id="ProtNLM"/>
    </source>
</evidence>
<dbReference type="SFLD" id="SFLDG00358">
    <property type="entry name" value="Main_(cytGST)"/>
    <property type="match status" value="1"/>
</dbReference>
<reference evidence="3 4" key="1">
    <citation type="journal article" date="2024" name="Nat. Commun.">
        <title>Phylogenomics reveals the evolutionary origins of lichenization in chlorophyte algae.</title>
        <authorList>
            <person name="Puginier C."/>
            <person name="Libourel C."/>
            <person name="Otte J."/>
            <person name="Skaloud P."/>
            <person name="Haon M."/>
            <person name="Grisel S."/>
            <person name="Petersen M."/>
            <person name="Berrin J.G."/>
            <person name="Delaux P.M."/>
            <person name="Dal Grande F."/>
            <person name="Keller J."/>
        </authorList>
    </citation>
    <scope>NUCLEOTIDE SEQUENCE [LARGE SCALE GENOMIC DNA]</scope>
    <source>
        <strain evidence="3 4">SAG 216-7</strain>
    </source>
</reference>
<dbReference type="PROSITE" id="PS50404">
    <property type="entry name" value="GST_NTER"/>
    <property type="match status" value="1"/>
</dbReference>
<feature type="domain" description="GST N-terminal" evidence="1">
    <location>
        <begin position="4"/>
        <end position="86"/>
    </location>
</feature>
<dbReference type="PANTHER" id="PTHR44750:SF1">
    <property type="entry name" value="GLUTATHIONE S-TRANSFERASE T1-RELATED"/>
    <property type="match status" value="1"/>
</dbReference>
<organism evidence="3 4">
    <name type="scientific">Coccomyxa subellipsoidea</name>
    <dbReference type="NCBI Taxonomy" id="248742"/>
    <lineage>
        <taxon>Eukaryota</taxon>
        <taxon>Viridiplantae</taxon>
        <taxon>Chlorophyta</taxon>
        <taxon>core chlorophytes</taxon>
        <taxon>Trebouxiophyceae</taxon>
        <taxon>Trebouxiophyceae incertae sedis</taxon>
        <taxon>Coccomyxaceae</taxon>
        <taxon>Coccomyxa</taxon>
    </lineage>
</organism>
<sequence>MANARSALYFDFISQPSRAVLLFVRCAQLPVEEKLVPLHKNQQRTPDYLAINPLGKVPALQDEDGFCLPESCAILRYLASKYNAPDHWYPGDVRLRARVDAALDWHHMTIRRGCTAQVWNRILAPMSGQPSSEAVAKDGEAVLKNALQDMEKFWLGSTPYVAGEHISLGDLPILTELVTMRLLAGAAEGPTLEQQLAGFPKVRTWMEQVRAELEPHYSSVHAMLDKAVQSAVRRKERQQKSQAKL</sequence>
<dbReference type="InterPro" id="IPR036282">
    <property type="entry name" value="Glutathione-S-Trfase_C_sf"/>
</dbReference>
<dbReference type="InterPro" id="IPR036249">
    <property type="entry name" value="Thioredoxin-like_sf"/>
</dbReference>
<evidence type="ECO:0000313" key="4">
    <source>
        <dbReference type="Proteomes" id="UP001491310"/>
    </source>
</evidence>
<gene>
    <name evidence="3" type="ORF">WJX75_007124</name>
</gene>
<dbReference type="Gene3D" id="1.20.1050.10">
    <property type="match status" value="1"/>
</dbReference>
<dbReference type="SUPFAM" id="SSF47616">
    <property type="entry name" value="GST C-terminal domain-like"/>
    <property type="match status" value="1"/>
</dbReference>
<evidence type="ECO:0000313" key="3">
    <source>
        <dbReference type="EMBL" id="KAK9901333.1"/>
    </source>
</evidence>
<protein>
    <recommendedName>
        <fullName evidence="5">Glutathione S-transferase</fullName>
    </recommendedName>
</protein>
<dbReference type="Pfam" id="PF02798">
    <property type="entry name" value="GST_N"/>
    <property type="match status" value="1"/>
</dbReference>
<dbReference type="PROSITE" id="PS50405">
    <property type="entry name" value="GST_CTER"/>
    <property type="match status" value="1"/>
</dbReference>
<dbReference type="InterPro" id="IPR004045">
    <property type="entry name" value="Glutathione_S-Trfase_N"/>
</dbReference>
<proteinExistence type="predicted"/>
<dbReference type="Proteomes" id="UP001491310">
    <property type="component" value="Unassembled WGS sequence"/>
</dbReference>
<accession>A0ABR2YBG1</accession>
<comment type="caution">
    <text evidence="3">The sequence shown here is derived from an EMBL/GenBank/DDBJ whole genome shotgun (WGS) entry which is preliminary data.</text>
</comment>
<feature type="domain" description="GST C-terminal" evidence="2">
    <location>
        <begin position="92"/>
        <end position="239"/>
    </location>
</feature>
<dbReference type="InterPro" id="IPR043377">
    <property type="entry name" value="GSTT1/2/3"/>
</dbReference>
<name>A0ABR2YBG1_9CHLO</name>
<keyword evidence="4" id="KW-1185">Reference proteome</keyword>
<evidence type="ECO:0000259" key="1">
    <source>
        <dbReference type="PROSITE" id="PS50404"/>
    </source>
</evidence>
<dbReference type="InterPro" id="IPR040079">
    <property type="entry name" value="Glutathione_S-Trfase"/>
</dbReference>
<dbReference type="Gene3D" id="3.40.30.10">
    <property type="entry name" value="Glutaredoxin"/>
    <property type="match status" value="1"/>
</dbReference>